<evidence type="ECO:0000259" key="1">
    <source>
        <dbReference type="Pfam" id="PF13581"/>
    </source>
</evidence>
<reference evidence="2 3" key="1">
    <citation type="submission" date="2019-06" db="EMBL/GenBank/DDBJ databases">
        <title>Draft genome sequence of Methanolobus vulcani B1d.</title>
        <authorList>
            <person name="Creighbaum A.J."/>
            <person name="Ticak T."/>
            <person name="Hariraju D."/>
            <person name="Arivett B.A."/>
            <person name="Ferguson D.J.Jr."/>
        </authorList>
    </citation>
    <scope>NUCLEOTIDE SEQUENCE [LARGE SCALE GENOMIC DNA]</scope>
    <source>
        <strain evidence="2 3">B1d</strain>
    </source>
</reference>
<feature type="domain" description="Histidine kinase/HSP90-like ATPase" evidence="1">
    <location>
        <begin position="22"/>
        <end position="139"/>
    </location>
</feature>
<dbReference type="InterPro" id="IPR003594">
    <property type="entry name" value="HATPase_dom"/>
</dbReference>
<accession>A0A7Z8KME9</accession>
<dbReference type="SUPFAM" id="SSF55874">
    <property type="entry name" value="ATPase domain of HSP90 chaperone/DNA topoisomerase II/histidine kinase"/>
    <property type="match status" value="1"/>
</dbReference>
<dbReference type="EMBL" id="VIAQ01000015">
    <property type="protein sequence ID" value="TQD24880.1"/>
    <property type="molecule type" value="Genomic_DNA"/>
</dbReference>
<comment type="caution">
    <text evidence="2">The sequence shown here is derived from an EMBL/GenBank/DDBJ whole genome shotgun (WGS) entry which is preliminary data.</text>
</comment>
<evidence type="ECO:0000313" key="2">
    <source>
        <dbReference type="EMBL" id="TQD24880.1"/>
    </source>
</evidence>
<gene>
    <name evidence="2" type="ORF">FKV42_07335</name>
</gene>
<organism evidence="2 3">
    <name type="scientific">Methanolobus vulcani</name>
    <dbReference type="NCBI Taxonomy" id="38026"/>
    <lineage>
        <taxon>Archaea</taxon>
        <taxon>Methanobacteriati</taxon>
        <taxon>Methanobacteriota</taxon>
        <taxon>Stenosarchaea group</taxon>
        <taxon>Methanomicrobia</taxon>
        <taxon>Methanosarcinales</taxon>
        <taxon>Methanosarcinaceae</taxon>
        <taxon>Methanolobus</taxon>
    </lineage>
</organism>
<dbReference type="AlphaFoldDB" id="A0A7Z8KME9"/>
<dbReference type="Proteomes" id="UP000319335">
    <property type="component" value="Unassembled WGS sequence"/>
</dbReference>
<protein>
    <submittedName>
        <fullName evidence="2">Anti-sigma regulatory factor</fullName>
    </submittedName>
</protein>
<dbReference type="Pfam" id="PF13581">
    <property type="entry name" value="HATPase_c_2"/>
    <property type="match status" value="1"/>
</dbReference>
<sequence>MSEIKDCSFPENGLEVVVEIKNLAHVANAQTQVLSIARKLCFSEIDAHKAATSASELASNLVHHTLIGGTIRIRELRKEGYVGIEIVSNDSGPGIMDVEQVLQDGYSTGPGLGSGLPSIRRMMDELEISVIDNTNTCITTRLWCPCE</sequence>
<proteinExistence type="predicted"/>
<dbReference type="OrthoDB" id="124967at2157"/>
<name>A0A7Z8KME9_9EURY</name>
<keyword evidence="3" id="KW-1185">Reference proteome</keyword>
<dbReference type="Gene3D" id="3.30.565.10">
    <property type="entry name" value="Histidine kinase-like ATPase, C-terminal domain"/>
    <property type="match status" value="1"/>
</dbReference>
<dbReference type="InterPro" id="IPR036890">
    <property type="entry name" value="HATPase_C_sf"/>
</dbReference>
<dbReference type="RefSeq" id="WP_154809607.1">
    <property type="nucleotide sequence ID" value="NZ_VIAQ01000015.1"/>
</dbReference>
<dbReference type="CDD" id="cd16934">
    <property type="entry name" value="HATPase_RsbT-like"/>
    <property type="match status" value="1"/>
</dbReference>
<evidence type="ECO:0000313" key="3">
    <source>
        <dbReference type="Proteomes" id="UP000319335"/>
    </source>
</evidence>